<dbReference type="AlphaFoldDB" id="A0A1X9RPN0"/>
<proteinExistence type="predicted"/>
<keyword evidence="1" id="KW-0934">Plastid</keyword>
<evidence type="ECO:0000313" key="1">
    <source>
        <dbReference type="EMBL" id="ARQ82117.1"/>
    </source>
</evidence>
<gene>
    <name evidence="1" type="primary">orf122</name>
</gene>
<reference evidence="1" key="1">
    <citation type="journal article" date="2017" name="J. Phycol.">
        <title>Phylogenetic position of the coral symbiont Ostreobium (Ulvophyceae) inferred from chloroplast genome data.</title>
        <authorList>
            <person name="Verbruggen H."/>
            <person name="Marcelino V.R."/>
            <person name="Guiry M.D."/>
            <person name="Cremen M.C."/>
            <person name="Jackson C.J."/>
        </authorList>
    </citation>
    <scope>NUCLEOTIDE SEQUENCE</scope>
</reference>
<sequence length="122" mass="14906">MTQDECGNIQEILSYYRNEQIIWLPFSQQENNLSYLVNASDYYYSFEDELFEYWVIGKDTFHLILFDPKYNHRDICDVVRGKSYLKYGDIIKKEFKIYKEERFIENTKKLNKKLEPTEDEDI</sequence>
<dbReference type="EMBL" id="KY509311">
    <property type="protein sequence ID" value="ARQ82117.1"/>
    <property type="molecule type" value="Genomic_DNA"/>
</dbReference>
<geneLocation type="chloroplast" evidence="1"/>
<protein>
    <submittedName>
        <fullName evidence="1">Uncharacterized protein</fullName>
    </submittedName>
</protein>
<keyword evidence="1" id="KW-0150">Chloroplast</keyword>
<name>A0A1X9RPN0_9CHLO</name>
<accession>A0A1X9RPN0</accession>
<organism evidence="1">
    <name type="scientific">Ostreobium sp. HV05007a</name>
    <dbReference type="NCBI Taxonomy" id="1979228"/>
    <lineage>
        <taxon>Eukaryota</taxon>
        <taxon>Viridiplantae</taxon>
        <taxon>Chlorophyta</taxon>
        <taxon>core chlorophytes</taxon>
        <taxon>Ulvophyceae</taxon>
        <taxon>TCBD clade</taxon>
        <taxon>Bryopsidales</taxon>
        <taxon>Ostreobineae</taxon>
        <taxon>Ostreobiaceae</taxon>
        <taxon>Ostreobium</taxon>
    </lineage>
</organism>